<keyword evidence="2" id="KW-1185">Reference proteome</keyword>
<evidence type="ECO:0000313" key="1">
    <source>
        <dbReference type="EMBL" id="CAD7090766.1"/>
    </source>
</evidence>
<dbReference type="AlphaFoldDB" id="A0A7R8V0T0"/>
<organism evidence="1 2">
    <name type="scientific">Hermetia illucens</name>
    <name type="common">Black soldier fly</name>
    <dbReference type="NCBI Taxonomy" id="343691"/>
    <lineage>
        <taxon>Eukaryota</taxon>
        <taxon>Metazoa</taxon>
        <taxon>Ecdysozoa</taxon>
        <taxon>Arthropoda</taxon>
        <taxon>Hexapoda</taxon>
        <taxon>Insecta</taxon>
        <taxon>Pterygota</taxon>
        <taxon>Neoptera</taxon>
        <taxon>Endopterygota</taxon>
        <taxon>Diptera</taxon>
        <taxon>Brachycera</taxon>
        <taxon>Stratiomyomorpha</taxon>
        <taxon>Stratiomyidae</taxon>
        <taxon>Hermetiinae</taxon>
        <taxon>Hermetia</taxon>
    </lineage>
</organism>
<dbReference type="InParanoid" id="A0A7R8V0T0"/>
<reference evidence="1 2" key="1">
    <citation type="submission" date="2020-11" db="EMBL/GenBank/DDBJ databases">
        <authorList>
            <person name="Wallbank WR R."/>
            <person name="Pardo Diaz C."/>
            <person name="Kozak K."/>
            <person name="Martin S."/>
            <person name="Jiggins C."/>
            <person name="Moest M."/>
            <person name="Warren A I."/>
            <person name="Generalovic N T."/>
            <person name="Byers J.R.P. K."/>
            <person name="Montejo-Kovacevich G."/>
            <person name="Yen C E."/>
        </authorList>
    </citation>
    <scope>NUCLEOTIDE SEQUENCE [LARGE SCALE GENOMIC DNA]</scope>
</reference>
<sequence>MFVLFSIESGIGLRLFRQLNLFRILVCSRDGSVGWVLNEIDKSDTRSLLKNMQVNTFQHNHWYNDR</sequence>
<gene>
    <name evidence="1" type="ORF">HERILL_LOCUS13227</name>
</gene>
<protein>
    <submittedName>
        <fullName evidence="1">Uncharacterized protein</fullName>
    </submittedName>
</protein>
<name>A0A7R8V0T0_HERIL</name>
<evidence type="ECO:0000313" key="2">
    <source>
        <dbReference type="Proteomes" id="UP000594454"/>
    </source>
</evidence>
<proteinExistence type="predicted"/>
<dbReference type="Proteomes" id="UP000594454">
    <property type="component" value="Chromosome 5"/>
</dbReference>
<dbReference type="EMBL" id="LR899013">
    <property type="protein sequence ID" value="CAD7090766.1"/>
    <property type="molecule type" value="Genomic_DNA"/>
</dbReference>
<accession>A0A7R8V0T0</accession>